<comment type="caution">
    <text evidence="2">The sequence shown here is derived from an EMBL/GenBank/DDBJ whole genome shotgun (WGS) entry which is preliminary data.</text>
</comment>
<organism evidence="2 3">
    <name type="scientific">Desulfuromonas acetoxidans (strain DSM 684 / 11070)</name>
    <dbReference type="NCBI Taxonomy" id="281689"/>
    <lineage>
        <taxon>Bacteria</taxon>
        <taxon>Pseudomonadati</taxon>
        <taxon>Thermodesulfobacteriota</taxon>
        <taxon>Desulfuromonadia</taxon>
        <taxon>Desulfuromonadales</taxon>
        <taxon>Desulfuromonadaceae</taxon>
        <taxon>Desulfuromonas</taxon>
    </lineage>
</organism>
<dbReference type="Pfam" id="PF10040">
    <property type="entry name" value="CRISPR_Cas6"/>
    <property type="match status" value="1"/>
</dbReference>
<evidence type="ECO:0000313" key="2">
    <source>
        <dbReference type="EMBL" id="EAT15119.1"/>
    </source>
</evidence>
<dbReference type="InterPro" id="IPR019267">
    <property type="entry name" value="CRISPR-assoc_Cas6_C"/>
</dbReference>
<reference evidence="2" key="1">
    <citation type="submission" date="2006-05" db="EMBL/GenBank/DDBJ databases">
        <title>Annotation of the draft genome assembly of Desulfuromonas acetoxidans DSM 684.</title>
        <authorList>
            <consortium name="US DOE Joint Genome Institute (JGI-ORNL)"/>
            <person name="Larimer F."/>
            <person name="Land M."/>
            <person name="Hauser L."/>
        </authorList>
    </citation>
    <scope>NUCLEOTIDE SEQUENCE [LARGE SCALE GENOMIC DNA]</scope>
    <source>
        <strain evidence="2">DSM 684</strain>
    </source>
</reference>
<reference evidence="2" key="2">
    <citation type="submission" date="2006-05" db="EMBL/GenBank/DDBJ databases">
        <title>Sequencing of the draft genome and assembly of Desulfuromonas acetoxidans DSM 684.</title>
        <authorList>
            <consortium name="US DOE Joint Genome Institute (JGI-PGF)"/>
            <person name="Copeland A."/>
            <person name="Lucas S."/>
            <person name="Lapidus A."/>
            <person name="Barry K."/>
            <person name="Detter J.C."/>
            <person name="Glavina del Rio T."/>
            <person name="Hammon N."/>
            <person name="Israni S."/>
            <person name="Dalin E."/>
            <person name="Tice H."/>
            <person name="Bruce D."/>
            <person name="Pitluck S."/>
            <person name="Richardson P."/>
        </authorList>
    </citation>
    <scope>NUCLEOTIDE SEQUENCE [LARGE SCALE GENOMIC DNA]</scope>
    <source>
        <strain evidence="2">DSM 684</strain>
    </source>
</reference>
<sequence>MILTGTLERAEFVKLRYRVRLLEPLDVDLATLLRLRRNLRAAGSYVFYHADGRTNAGVHPFSQLFSPPIADDPVARQRYQQSAAAFVLQPDPACCRHYQRDELLTFPVVLWGGRQEQIVQLAQVFQALGKNGLRHDAGRFELLEIAGQDSSGRYANLWRAGEDLAQVQSPLRDADWWLSTLPVAVNELTLKFITPARLMQRNRPLFRADFSDLFPFILRRVSSMLYAHCHLELVDDPARMIELAQQVVVLENHLEWQDWRQLGPDPQMQQPLGGLMGTLRLQGTTLVDLLPVLELGTLMNLGKNAAYGAGCYQLQMCGGGAFEKSH</sequence>
<name>Q1JY77_DESA6</name>
<evidence type="ECO:0000313" key="3">
    <source>
        <dbReference type="Proteomes" id="UP000005695"/>
    </source>
</evidence>
<gene>
    <name evidence="2" type="ORF">Dace_0489</name>
</gene>
<dbReference type="RefSeq" id="WP_006001338.1">
    <property type="nucleotide sequence ID" value="NZ_AAEW02000013.1"/>
</dbReference>
<dbReference type="AlphaFoldDB" id="Q1JY77"/>
<accession>Q1JY77</accession>
<dbReference type="Proteomes" id="UP000005695">
    <property type="component" value="Unassembled WGS sequence"/>
</dbReference>
<keyword evidence="3" id="KW-1185">Reference proteome</keyword>
<dbReference type="EMBL" id="AAEW02000013">
    <property type="protein sequence ID" value="EAT15119.1"/>
    <property type="molecule type" value="Genomic_DNA"/>
</dbReference>
<feature type="domain" description="CRISPR-associated protein Cas6 C-terminal" evidence="1">
    <location>
        <begin position="190"/>
        <end position="311"/>
    </location>
</feature>
<evidence type="ECO:0000259" key="1">
    <source>
        <dbReference type="Pfam" id="PF10040"/>
    </source>
</evidence>
<dbReference type="OrthoDB" id="5401346at2"/>
<dbReference type="Gene3D" id="3.30.70.1900">
    <property type="match status" value="1"/>
</dbReference>
<proteinExistence type="predicted"/>
<protein>
    <recommendedName>
        <fullName evidence="1">CRISPR-associated protein Cas6 C-terminal domain-containing protein</fullName>
    </recommendedName>
</protein>